<feature type="transmembrane region" description="Helical" evidence="7">
    <location>
        <begin position="424"/>
        <end position="445"/>
    </location>
</feature>
<evidence type="ECO:0000313" key="9">
    <source>
        <dbReference type="EMBL" id="GIH07579.1"/>
    </source>
</evidence>
<feature type="transmembrane region" description="Helical" evidence="7">
    <location>
        <begin position="170"/>
        <end position="191"/>
    </location>
</feature>
<feature type="transmembrane region" description="Helical" evidence="7">
    <location>
        <begin position="143"/>
        <end position="164"/>
    </location>
</feature>
<evidence type="ECO:0000256" key="2">
    <source>
        <dbReference type="ARBA" id="ARBA00022448"/>
    </source>
</evidence>
<name>A0A8J3QD54_9ACTN</name>
<dbReference type="InterPro" id="IPR036259">
    <property type="entry name" value="MFS_trans_sf"/>
</dbReference>
<feature type="domain" description="Major facilitator superfamily (MFS) profile" evidence="8">
    <location>
        <begin position="17"/>
        <end position="450"/>
    </location>
</feature>
<dbReference type="PROSITE" id="PS00216">
    <property type="entry name" value="SUGAR_TRANSPORT_1"/>
    <property type="match status" value="1"/>
</dbReference>
<keyword evidence="4 7" id="KW-0812">Transmembrane</keyword>
<dbReference type="PROSITE" id="PS50850">
    <property type="entry name" value="MFS"/>
    <property type="match status" value="1"/>
</dbReference>
<dbReference type="Gene3D" id="1.20.1720.10">
    <property type="entry name" value="Multidrug resistance protein D"/>
    <property type="match status" value="1"/>
</dbReference>
<feature type="transmembrane region" description="Helical" evidence="7">
    <location>
        <begin position="108"/>
        <end position="131"/>
    </location>
</feature>
<dbReference type="InterPro" id="IPR005829">
    <property type="entry name" value="Sugar_transporter_CS"/>
</dbReference>
<comment type="caution">
    <text evidence="9">The sequence shown here is derived from an EMBL/GenBank/DDBJ whole genome shotgun (WGS) entry which is preliminary data.</text>
</comment>
<dbReference type="RefSeq" id="WP_203911365.1">
    <property type="nucleotide sequence ID" value="NZ_BONY01000038.1"/>
</dbReference>
<gene>
    <name evidence="9" type="ORF">Rhe02_56460</name>
</gene>
<keyword evidence="5 7" id="KW-1133">Transmembrane helix</keyword>
<feature type="transmembrane region" description="Helical" evidence="7">
    <location>
        <begin position="357"/>
        <end position="380"/>
    </location>
</feature>
<evidence type="ECO:0000313" key="10">
    <source>
        <dbReference type="Proteomes" id="UP000612899"/>
    </source>
</evidence>
<feature type="transmembrane region" description="Helical" evidence="7">
    <location>
        <begin position="401"/>
        <end position="418"/>
    </location>
</feature>
<organism evidence="9 10">
    <name type="scientific">Rhizocola hellebori</name>
    <dbReference type="NCBI Taxonomy" id="1392758"/>
    <lineage>
        <taxon>Bacteria</taxon>
        <taxon>Bacillati</taxon>
        <taxon>Actinomycetota</taxon>
        <taxon>Actinomycetes</taxon>
        <taxon>Micromonosporales</taxon>
        <taxon>Micromonosporaceae</taxon>
        <taxon>Rhizocola</taxon>
    </lineage>
</organism>
<dbReference type="SUPFAM" id="SSF103473">
    <property type="entry name" value="MFS general substrate transporter"/>
    <property type="match status" value="1"/>
</dbReference>
<dbReference type="Pfam" id="PF07690">
    <property type="entry name" value="MFS_1"/>
    <property type="match status" value="1"/>
</dbReference>
<evidence type="ECO:0000256" key="1">
    <source>
        <dbReference type="ARBA" id="ARBA00004651"/>
    </source>
</evidence>
<feature type="transmembrane region" description="Helical" evidence="7">
    <location>
        <begin position="83"/>
        <end position="102"/>
    </location>
</feature>
<evidence type="ECO:0000256" key="6">
    <source>
        <dbReference type="ARBA" id="ARBA00023136"/>
    </source>
</evidence>
<dbReference type="Gene3D" id="1.20.1250.20">
    <property type="entry name" value="MFS general substrate transporter like domains"/>
    <property type="match status" value="1"/>
</dbReference>
<protein>
    <submittedName>
        <fullName evidence="9">MFS transporter</fullName>
    </submittedName>
</protein>
<keyword evidence="10" id="KW-1185">Reference proteome</keyword>
<sequence length="452" mass="46612">MVTVAPRTSSPSRLPVVLAACCLGQFMIILDGSVMNVALGVINETFTFRGNTLQWVANSYAIIYAGCLLLGGRLADLYGRRRLMLIGIVIFTVASMAAGIAFNATTLVIARGFQGLGAAIMAPASLTVLGTTFTDGPARAKAFGLWGAAAASGGAIGVLLGGIFTEWLSWRWLLLINLPIGIALYSMAAYSVKESRSAADNKLDIPGALSITAGLMALVYGIAEGSLPAIVVGLVVLGFFLLDQAKLAKQPLVPLSFFRNRSVTAANLVALVASGAIFTVFYFFTLYMQQVLGYSPIHTGLAYLPLTVGVFLGARGLAPHVTSLGPKRVLLIGLSLSAAGMFWLATASAPVSYFADLFGPTILLGLGQGVVTTGTALAATADLPYHQAGLASGVLNTTRQLGGAVGLAMLVAIANSQGSLGNGYLLAFAVSGVFLLVSLIPASFAPGGAKRE</sequence>
<dbReference type="PRINTS" id="PR01036">
    <property type="entry name" value="TCRTETB"/>
</dbReference>
<dbReference type="AlphaFoldDB" id="A0A8J3QD54"/>
<feature type="transmembrane region" description="Helical" evidence="7">
    <location>
        <begin position="229"/>
        <end position="247"/>
    </location>
</feature>
<dbReference type="GO" id="GO:0022857">
    <property type="term" value="F:transmembrane transporter activity"/>
    <property type="evidence" value="ECO:0007669"/>
    <property type="project" value="InterPro"/>
</dbReference>
<dbReference type="GO" id="GO:0005886">
    <property type="term" value="C:plasma membrane"/>
    <property type="evidence" value="ECO:0007669"/>
    <property type="project" value="UniProtKB-SubCell"/>
</dbReference>
<feature type="transmembrane region" description="Helical" evidence="7">
    <location>
        <begin position="330"/>
        <end position="351"/>
    </location>
</feature>
<proteinExistence type="predicted"/>
<feature type="transmembrane region" description="Helical" evidence="7">
    <location>
        <begin position="53"/>
        <end position="71"/>
    </location>
</feature>
<keyword evidence="2" id="KW-0813">Transport</keyword>
<feature type="transmembrane region" description="Helical" evidence="7">
    <location>
        <begin position="268"/>
        <end position="288"/>
    </location>
</feature>
<dbReference type="InterPro" id="IPR020846">
    <property type="entry name" value="MFS_dom"/>
</dbReference>
<dbReference type="Proteomes" id="UP000612899">
    <property type="component" value="Unassembled WGS sequence"/>
</dbReference>
<evidence type="ECO:0000256" key="4">
    <source>
        <dbReference type="ARBA" id="ARBA00022692"/>
    </source>
</evidence>
<feature type="transmembrane region" description="Helical" evidence="7">
    <location>
        <begin position="16"/>
        <end position="41"/>
    </location>
</feature>
<dbReference type="InterPro" id="IPR011701">
    <property type="entry name" value="MFS"/>
</dbReference>
<keyword evidence="3" id="KW-1003">Cell membrane</keyword>
<comment type="subcellular location">
    <subcellularLocation>
        <location evidence="1">Cell membrane</location>
        <topology evidence="1">Multi-pass membrane protein</topology>
    </subcellularLocation>
</comment>
<keyword evidence="6 7" id="KW-0472">Membrane</keyword>
<dbReference type="CDD" id="cd17321">
    <property type="entry name" value="MFS_MMR_MDR_like"/>
    <property type="match status" value="1"/>
</dbReference>
<feature type="transmembrane region" description="Helical" evidence="7">
    <location>
        <begin position="300"/>
        <end position="318"/>
    </location>
</feature>
<accession>A0A8J3QD54</accession>
<reference evidence="9" key="1">
    <citation type="submission" date="2021-01" db="EMBL/GenBank/DDBJ databases">
        <title>Whole genome shotgun sequence of Rhizocola hellebori NBRC 109834.</title>
        <authorList>
            <person name="Komaki H."/>
            <person name="Tamura T."/>
        </authorList>
    </citation>
    <scope>NUCLEOTIDE SEQUENCE</scope>
    <source>
        <strain evidence="9">NBRC 109834</strain>
    </source>
</reference>
<dbReference type="EMBL" id="BONY01000038">
    <property type="protein sequence ID" value="GIH07579.1"/>
    <property type="molecule type" value="Genomic_DNA"/>
</dbReference>
<evidence type="ECO:0000259" key="8">
    <source>
        <dbReference type="PROSITE" id="PS50850"/>
    </source>
</evidence>
<dbReference type="PANTHER" id="PTHR42718">
    <property type="entry name" value="MAJOR FACILITATOR SUPERFAMILY MULTIDRUG TRANSPORTER MFSC"/>
    <property type="match status" value="1"/>
</dbReference>
<dbReference type="PANTHER" id="PTHR42718:SF46">
    <property type="entry name" value="BLR6921 PROTEIN"/>
    <property type="match status" value="1"/>
</dbReference>
<evidence type="ECO:0000256" key="3">
    <source>
        <dbReference type="ARBA" id="ARBA00022475"/>
    </source>
</evidence>
<evidence type="ECO:0000256" key="7">
    <source>
        <dbReference type="SAM" id="Phobius"/>
    </source>
</evidence>
<evidence type="ECO:0000256" key="5">
    <source>
        <dbReference type="ARBA" id="ARBA00022989"/>
    </source>
</evidence>